<organism evidence="6 7">
    <name type="scientific">Dacryopinax primogenitus (strain DJM 731)</name>
    <name type="common">Brown rot fungus</name>
    <dbReference type="NCBI Taxonomy" id="1858805"/>
    <lineage>
        <taxon>Eukaryota</taxon>
        <taxon>Fungi</taxon>
        <taxon>Dikarya</taxon>
        <taxon>Basidiomycota</taxon>
        <taxon>Agaricomycotina</taxon>
        <taxon>Dacrymycetes</taxon>
        <taxon>Dacrymycetales</taxon>
        <taxon>Dacrymycetaceae</taxon>
        <taxon>Dacryopinax</taxon>
    </lineage>
</organism>
<keyword evidence="3 5" id="KW-1133">Transmembrane helix</keyword>
<comment type="subcellular location">
    <subcellularLocation>
        <location evidence="1">Membrane</location>
    </subcellularLocation>
</comment>
<feature type="transmembrane region" description="Helical" evidence="5">
    <location>
        <begin position="86"/>
        <end position="107"/>
    </location>
</feature>
<keyword evidence="7" id="KW-1185">Reference proteome</keyword>
<dbReference type="Proteomes" id="UP000030653">
    <property type="component" value="Unassembled WGS sequence"/>
</dbReference>
<dbReference type="GeneID" id="63684544"/>
<accession>M5FMY1</accession>
<dbReference type="InterPro" id="IPR023352">
    <property type="entry name" value="MAPEG-like_dom_sf"/>
</dbReference>
<keyword evidence="2 5" id="KW-0812">Transmembrane</keyword>
<dbReference type="GO" id="GO:0016020">
    <property type="term" value="C:membrane"/>
    <property type="evidence" value="ECO:0007669"/>
    <property type="project" value="UniProtKB-SubCell"/>
</dbReference>
<protein>
    <recommendedName>
        <fullName evidence="8">Membrane-associated proteins in eicosanoid and glutathione metabolism</fullName>
    </recommendedName>
</protein>
<evidence type="ECO:0000256" key="1">
    <source>
        <dbReference type="ARBA" id="ARBA00004370"/>
    </source>
</evidence>
<dbReference type="RefSeq" id="XP_040623383.1">
    <property type="nucleotide sequence ID" value="XM_040769482.1"/>
</dbReference>
<gene>
    <name evidence="6" type="ORF">DACRYDRAFT_112716</name>
</gene>
<evidence type="ECO:0008006" key="8">
    <source>
        <dbReference type="Google" id="ProtNLM"/>
    </source>
</evidence>
<dbReference type="AlphaFoldDB" id="M5FMY1"/>
<dbReference type="HOGENOM" id="CLU_110778_0_1_1"/>
<evidence type="ECO:0000256" key="3">
    <source>
        <dbReference type="ARBA" id="ARBA00022989"/>
    </source>
</evidence>
<dbReference type="Gene3D" id="1.20.120.550">
    <property type="entry name" value="Membrane associated eicosanoid/glutathione metabolism-like domain"/>
    <property type="match status" value="1"/>
</dbReference>
<dbReference type="OrthoDB" id="2122304at2759"/>
<sequence length="145" mass="15534">MASLDLFWQTLDTPGVALYALPIAHFLGFVPHVQKLMILRSAKDVPTLVMAEAARLEAAHANASENFPLLLGAVGAGLYAGLDTRVVNGFAVAYLVCRVVFNIAYANQTTHAVAGIRTVAYWTGTVWAMYIMVLAGNTLARKAAL</sequence>
<feature type="transmembrane region" description="Helical" evidence="5">
    <location>
        <begin position="16"/>
        <end position="33"/>
    </location>
</feature>
<evidence type="ECO:0000256" key="5">
    <source>
        <dbReference type="SAM" id="Phobius"/>
    </source>
</evidence>
<keyword evidence="4 5" id="KW-0472">Membrane</keyword>
<dbReference type="OMA" id="MEGAHAN"/>
<evidence type="ECO:0000256" key="4">
    <source>
        <dbReference type="ARBA" id="ARBA00023136"/>
    </source>
</evidence>
<dbReference type="PANTHER" id="PTHR35371">
    <property type="entry name" value="INNER MEMBRANE PROTEIN"/>
    <property type="match status" value="1"/>
</dbReference>
<dbReference type="Pfam" id="PF01124">
    <property type="entry name" value="MAPEG"/>
    <property type="match status" value="1"/>
</dbReference>
<evidence type="ECO:0000313" key="6">
    <source>
        <dbReference type="EMBL" id="EJT96485.1"/>
    </source>
</evidence>
<dbReference type="EMBL" id="JH795919">
    <property type="protein sequence ID" value="EJT96485.1"/>
    <property type="molecule type" value="Genomic_DNA"/>
</dbReference>
<evidence type="ECO:0000256" key="2">
    <source>
        <dbReference type="ARBA" id="ARBA00022692"/>
    </source>
</evidence>
<reference evidence="6 7" key="1">
    <citation type="journal article" date="2012" name="Science">
        <title>The Paleozoic origin of enzymatic lignin decomposition reconstructed from 31 fungal genomes.</title>
        <authorList>
            <person name="Floudas D."/>
            <person name="Binder M."/>
            <person name="Riley R."/>
            <person name="Barry K."/>
            <person name="Blanchette R.A."/>
            <person name="Henrissat B."/>
            <person name="Martinez A.T."/>
            <person name="Otillar R."/>
            <person name="Spatafora J.W."/>
            <person name="Yadav J.S."/>
            <person name="Aerts A."/>
            <person name="Benoit I."/>
            <person name="Boyd A."/>
            <person name="Carlson A."/>
            <person name="Copeland A."/>
            <person name="Coutinho P.M."/>
            <person name="de Vries R.P."/>
            <person name="Ferreira P."/>
            <person name="Findley K."/>
            <person name="Foster B."/>
            <person name="Gaskell J."/>
            <person name="Glotzer D."/>
            <person name="Gorecki P."/>
            <person name="Heitman J."/>
            <person name="Hesse C."/>
            <person name="Hori C."/>
            <person name="Igarashi K."/>
            <person name="Jurgens J.A."/>
            <person name="Kallen N."/>
            <person name="Kersten P."/>
            <person name="Kohler A."/>
            <person name="Kuees U."/>
            <person name="Kumar T.K.A."/>
            <person name="Kuo A."/>
            <person name="LaButti K."/>
            <person name="Larrondo L.F."/>
            <person name="Lindquist E."/>
            <person name="Ling A."/>
            <person name="Lombard V."/>
            <person name="Lucas S."/>
            <person name="Lundell T."/>
            <person name="Martin R."/>
            <person name="McLaughlin D.J."/>
            <person name="Morgenstern I."/>
            <person name="Morin E."/>
            <person name="Murat C."/>
            <person name="Nagy L.G."/>
            <person name="Nolan M."/>
            <person name="Ohm R.A."/>
            <person name="Patyshakuliyeva A."/>
            <person name="Rokas A."/>
            <person name="Ruiz-Duenas F.J."/>
            <person name="Sabat G."/>
            <person name="Salamov A."/>
            <person name="Samejima M."/>
            <person name="Schmutz J."/>
            <person name="Slot J.C."/>
            <person name="St John F."/>
            <person name="Stenlid J."/>
            <person name="Sun H."/>
            <person name="Sun S."/>
            <person name="Syed K."/>
            <person name="Tsang A."/>
            <person name="Wiebenga A."/>
            <person name="Young D."/>
            <person name="Pisabarro A."/>
            <person name="Eastwood D.C."/>
            <person name="Martin F."/>
            <person name="Cullen D."/>
            <person name="Grigoriev I.V."/>
            <person name="Hibbett D.S."/>
        </authorList>
    </citation>
    <scope>NUCLEOTIDE SEQUENCE [LARGE SCALE GENOMIC DNA]</scope>
    <source>
        <strain evidence="6 7">DJM-731 SS1</strain>
    </source>
</reference>
<dbReference type="PANTHER" id="PTHR35371:SF1">
    <property type="entry name" value="BLR7753 PROTEIN"/>
    <property type="match status" value="1"/>
</dbReference>
<evidence type="ECO:0000313" key="7">
    <source>
        <dbReference type="Proteomes" id="UP000030653"/>
    </source>
</evidence>
<proteinExistence type="predicted"/>
<dbReference type="SUPFAM" id="SSF161084">
    <property type="entry name" value="MAPEG domain-like"/>
    <property type="match status" value="1"/>
</dbReference>
<feature type="transmembrane region" description="Helical" evidence="5">
    <location>
        <begin position="119"/>
        <end position="140"/>
    </location>
</feature>
<dbReference type="InterPro" id="IPR001129">
    <property type="entry name" value="Membr-assoc_MAPEG"/>
</dbReference>
<name>M5FMY1_DACPD</name>